<dbReference type="OrthoDB" id="1892195at2759"/>
<dbReference type="STRING" id="63057.A0A2P5DSS6"/>
<sequence length="669" mass="76003">MGSSVNINSEDSDMSDKEVEAYAQKSYAELKKRKLQVKVSDETFTCPYCPKKKKQAYLLKDILQHASGIGKSPSDKRSAKVKGNHLALAKFLEKDLAAGAASAGGGGGGGGGGGAGEDGARGEGGGGSGPSKPKSKADLAANCDHDDKFVWPWIGIVVNLPTRQAEDGRYVGESGSKLRDEFTRRGFNPIRVRPLWNYRGHSGTAVVEFNKGWPGLHNALSFERAYEADHHGKKEWNAKGEEKSGLYAWVARGDDYKLTNIVGEHLRKIGDLKTISELMEEEAEKQDKLVSNLTNIIEVKSKHVKEMTIKCTETTNSLTNLVAEKDRLLQTYNEEIKKIQTSSRDHLQRIFNDHEKLKSQLESQKKELELRRTELEKRDADNDNERKKLAEEIEKNAIRNSSLEMASLAQQRADEKVMKLAEDQKRKKEELHNRIIELEKKLDAKQALVLEIERLRGSLNVMRHMEDDGDLEVLGKVEAIHKELREKEGEYEDLEALNQALIIKERKCNDELQEARKEIIDGLKEISGRALIGVKRMGELDSKPFLEAMKRKYNEEEAEDRAMELCSLWEEYLKDPDWHPFKVTLVEGKHKELIDDEDEKLKGVKKEMGDEVYKAVTSALIEINEYNPSGRYITSELWNYREGRRASLREGVEQMLKLWRAKKRLKEED</sequence>
<evidence type="ECO:0000259" key="5">
    <source>
        <dbReference type="Pfam" id="PF03468"/>
    </source>
</evidence>
<evidence type="ECO:0000256" key="4">
    <source>
        <dbReference type="SAM" id="MobiDB-lite"/>
    </source>
</evidence>
<dbReference type="Proteomes" id="UP000237000">
    <property type="component" value="Unassembled WGS sequence"/>
</dbReference>
<keyword evidence="2" id="KW-0943">RNA-mediated gene silencing</keyword>
<feature type="coiled-coil region" evidence="3">
    <location>
        <begin position="421"/>
        <end position="518"/>
    </location>
</feature>
<dbReference type="PANTHER" id="PTHR21596:SF65">
    <property type="entry name" value="PROTEIN INVOLVED IN DE NOVO 2-RELATED"/>
    <property type="match status" value="1"/>
</dbReference>
<protein>
    <submittedName>
        <fullName evidence="8">Zinc finger-XS domain containing protein</fullName>
    </submittedName>
</protein>
<dbReference type="FunFam" id="3.30.70.2890:FF:000001">
    <property type="entry name" value="Factor of DNA methylation 2"/>
    <property type="match status" value="1"/>
</dbReference>
<dbReference type="InterPro" id="IPR005381">
    <property type="entry name" value="Znf-XS_domain"/>
</dbReference>
<dbReference type="Gene3D" id="3.30.70.2890">
    <property type="entry name" value="XS domain"/>
    <property type="match status" value="1"/>
</dbReference>
<dbReference type="AlphaFoldDB" id="A0A2P5DSS6"/>
<dbReference type="Pfam" id="PF03469">
    <property type="entry name" value="XH"/>
    <property type="match status" value="1"/>
</dbReference>
<gene>
    <name evidence="8" type="ORF">TorRG33x02_242710</name>
</gene>
<dbReference type="CDD" id="cd12266">
    <property type="entry name" value="RRM_like_XS"/>
    <property type="match status" value="1"/>
</dbReference>
<dbReference type="PANTHER" id="PTHR21596">
    <property type="entry name" value="RIBONUCLEASE P SUBUNIT P38"/>
    <property type="match status" value="1"/>
</dbReference>
<evidence type="ECO:0000259" key="6">
    <source>
        <dbReference type="Pfam" id="PF03469"/>
    </source>
</evidence>
<keyword evidence="1 3" id="KW-0175">Coiled coil</keyword>
<dbReference type="Pfam" id="PF03468">
    <property type="entry name" value="XS"/>
    <property type="match status" value="1"/>
</dbReference>
<organism evidence="8 9">
    <name type="scientific">Trema orientale</name>
    <name type="common">Charcoal tree</name>
    <name type="synonym">Celtis orientalis</name>
    <dbReference type="NCBI Taxonomy" id="63057"/>
    <lineage>
        <taxon>Eukaryota</taxon>
        <taxon>Viridiplantae</taxon>
        <taxon>Streptophyta</taxon>
        <taxon>Embryophyta</taxon>
        <taxon>Tracheophyta</taxon>
        <taxon>Spermatophyta</taxon>
        <taxon>Magnoliopsida</taxon>
        <taxon>eudicotyledons</taxon>
        <taxon>Gunneridae</taxon>
        <taxon>Pentapetalae</taxon>
        <taxon>rosids</taxon>
        <taxon>fabids</taxon>
        <taxon>Rosales</taxon>
        <taxon>Cannabaceae</taxon>
        <taxon>Trema</taxon>
    </lineage>
</organism>
<proteinExistence type="predicted"/>
<accession>A0A2P5DSS6</accession>
<evidence type="ECO:0000313" key="9">
    <source>
        <dbReference type="Proteomes" id="UP000237000"/>
    </source>
</evidence>
<dbReference type="InterPro" id="IPR045177">
    <property type="entry name" value="FDM1-5/IDN2"/>
</dbReference>
<evidence type="ECO:0000256" key="3">
    <source>
        <dbReference type="SAM" id="Coils"/>
    </source>
</evidence>
<dbReference type="InterPro" id="IPR005380">
    <property type="entry name" value="XS_domain"/>
</dbReference>
<feature type="compositionally biased region" description="Gly residues" evidence="4">
    <location>
        <begin position="102"/>
        <end position="129"/>
    </location>
</feature>
<dbReference type="InterPro" id="IPR038588">
    <property type="entry name" value="XS_domain_sf"/>
</dbReference>
<dbReference type="InterPro" id="IPR005379">
    <property type="entry name" value="FDM1-5/IDN2_XH"/>
</dbReference>
<evidence type="ECO:0000259" key="7">
    <source>
        <dbReference type="Pfam" id="PF03470"/>
    </source>
</evidence>
<evidence type="ECO:0000256" key="1">
    <source>
        <dbReference type="ARBA" id="ARBA00023054"/>
    </source>
</evidence>
<feature type="region of interest" description="Disordered" evidence="4">
    <location>
        <begin position="102"/>
        <end position="139"/>
    </location>
</feature>
<dbReference type="InParanoid" id="A0A2P5DSS6"/>
<dbReference type="EMBL" id="JXTC01000251">
    <property type="protein sequence ID" value="PON76331.1"/>
    <property type="molecule type" value="Genomic_DNA"/>
</dbReference>
<feature type="domain" description="Zinc finger-XS" evidence="7">
    <location>
        <begin position="46"/>
        <end position="89"/>
    </location>
</feature>
<dbReference type="GO" id="GO:0080188">
    <property type="term" value="P:gene silencing by siRNA-directed DNA methylation"/>
    <property type="evidence" value="ECO:0007669"/>
    <property type="project" value="InterPro"/>
</dbReference>
<keyword evidence="9" id="KW-1185">Reference proteome</keyword>
<feature type="coiled-coil region" evidence="3">
    <location>
        <begin position="344"/>
        <end position="390"/>
    </location>
</feature>
<name>A0A2P5DSS6_TREOI</name>
<feature type="domain" description="XS" evidence="5">
    <location>
        <begin position="146"/>
        <end position="257"/>
    </location>
</feature>
<comment type="caution">
    <text evidence="8">The sequence shown here is derived from an EMBL/GenBank/DDBJ whole genome shotgun (WGS) entry which is preliminary data.</text>
</comment>
<feature type="domain" description="Factor of DNA methylation 1-5/IDN2" evidence="6">
    <location>
        <begin position="535"/>
        <end position="664"/>
    </location>
</feature>
<dbReference type="FunCoup" id="A0A2P5DSS6">
    <property type="interactions" value="554"/>
</dbReference>
<evidence type="ECO:0000313" key="8">
    <source>
        <dbReference type="EMBL" id="PON76331.1"/>
    </source>
</evidence>
<dbReference type="Pfam" id="PF03470">
    <property type="entry name" value="zf-XS"/>
    <property type="match status" value="1"/>
</dbReference>
<evidence type="ECO:0000256" key="2">
    <source>
        <dbReference type="ARBA" id="ARBA00023158"/>
    </source>
</evidence>
<reference evidence="9" key="1">
    <citation type="submission" date="2016-06" db="EMBL/GenBank/DDBJ databases">
        <title>Parallel loss of symbiosis genes in relatives of nitrogen-fixing non-legume Parasponia.</title>
        <authorList>
            <person name="Van Velzen R."/>
            <person name="Holmer R."/>
            <person name="Bu F."/>
            <person name="Rutten L."/>
            <person name="Van Zeijl A."/>
            <person name="Liu W."/>
            <person name="Santuari L."/>
            <person name="Cao Q."/>
            <person name="Sharma T."/>
            <person name="Shen D."/>
            <person name="Roswanjaya Y."/>
            <person name="Wardhani T."/>
            <person name="Kalhor M.S."/>
            <person name="Jansen J."/>
            <person name="Van den Hoogen J."/>
            <person name="Gungor B."/>
            <person name="Hartog M."/>
            <person name="Hontelez J."/>
            <person name="Verver J."/>
            <person name="Yang W.-C."/>
            <person name="Schijlen E."/>
            <person name="Repin R."/>
            <person name="Schilthuizen M."/>
            <person name="Schranz E."/>
            <person name="Heidstra R."/>
            <person name="Miyata K."/>
            <person name="Fedorova E."/>
            <person name="Kohlen W."/>
            <person name="Bisseling T."/>
            <person name="Smit S."/>
            <person name="Geurts R."/>
        </authorList>
    </citation>
    <scope>NUCLEOTIDE SEQUENCE [LARGE SCALE GENOMIC DNA]</scope>
    <source>
        <strain evidence="9">cv. RG33-2</strain>
    </source>
</reference>